<dbReference type="PANTHER" id="PTHR43861:SF1">
    <property type="entry name" value="TRANS-ACONITATE 2-METHYLTRANSFERASE"/>
    <property type="match status" value="1"/>
</dbReference>
<gene>
    <name evidence="2" type="ORF">D0469_08950</name>
</gene>
<dbReference type="Proteomes" id="UP000264541">
    <property type="component" value="Unassembled WGS sequence"/>
</dbReference>
<evidence type="ECO:0000259" key="1">
    <source>
        <dbReference type="Pfam" id="PF08241"/>
    </source>
</evidence>
<dbReference type="InterPro" id="IPR029063">
    <property type="entry name" value="SAM-dependent_MTases_sf"/>
</dbReference>
<evidence type="ECO:0000313" key="2">
    <source>
        <dbReference type="EMBL" id="RFU69689.1"/>
    </source>
</evidence>
<feature type="domain" description="Methyltransferase type 11" evidence="1">
    <location>
        <begin position="53"/>
        <end position="146"/>
    </location>
</feature>
<proteinExistence type="predicted"/>
<dbReference type="AlphaFoldDB" id="A0A372LP69"/>
<sequence length="231" mass="26105">MEEHNWHKEAERKWDNFAKQWSQNSSEMWESGSRKKVIPFISSNLQPGDQVCDLGCGDGYGSLLLAKMGFNVTGLDISSEMVETAAKRAAGQTNTTFVQGDLAELPFEENQFDAILAINSLEWTESPREVLSSIQKILKSGGVACFGILGPTAAPRQNYCFRRLYGEKVIMNTMMPWEFEQMALENGWTLLQETAVEKRGVDFDKLGHFSKELKQAVSFMWLFLLKNDKGE</sequence>
<reference evidence="2 3" key="1">
    <citation type="submission" date="2018-08" db="EMBL/GenBank/DDBJ databases">
        <title>Bacillus chawlae sp. nov., Bacillus glennii sp. nov., and Bacillus saganii sp. nov. Isolated from the Vehicle Assembly Building at Kennedy Space Center where the Viking Spacecraft were Assembled.</title>
        <authorList>
            <person name="Seuylemezian A."/>
            <person name="Vaishampayan P."/>
        </authorList>
    </citation>
    <scope>NUCLEOTIDE SEQUENCE [LARGE SCALE GENOMIC DNA]</scope>
    <source>
        <strain evidence="2 3">V47-23a</strain>
    </source>
</reference>
<evidence type="ECO:0000313" key="3">
    <source>
        <dbReference type="Proteomes" id="UP000264541"/>
    </source>
</evidence>
<dbReference type="GO" id="GO:0008757">
    <property type="term" value="F:S-adenosylmethionine-dependent methyltransferase activity"/>
    <property type="evidence" value="ECO:0007669"/>
    <property type="project" value="InterPro"/>
</dbReference>
<keyword evidence="2" id="KW-0489">Methyltransferase</keyword>
<dbReference type="InterPro" id="IPR013216">
    <property type="entry name" value="Methyltransf_11"/>
</dbReference>
<keyword evidence="2" id="KW-0808">Transferase</keyword>
<dbReference type="GO" id="GO:0032259">
    <property type="term" value="P:methylation"/>
    <property type="evidence" value="ECO:0007669"/>
    <property type="project" value="UniProtKB-KW"/>
</dbReference>
<dbReference type="RefSeq" id="WP_117326407.1">
    <property type="nucleotide sequence ID" value="NZ_QVTE01000023.1"/>
</dbReference>
<organism evidence="2 3">
    <name type="scientific">Peribacillus saganii</name>
    <dbReference type="NCBI Taxonomy" id="2303992"/>
    <lineage>
        <taxon>Bacteria</taxon>
        <taxon>Bacillati</taxon>
        <taxon>Bacillota</taxon>
        <taxon>Bacilli</taxon>
        <taxon>Bacillales</taxon>
        <taxon>Bacillaceae</taxon>
        <taxon>Peribacillus</taxon>
    </lineage>
</organism>
<dbReference type="CDD" id="cd02440">
    <property type="entry name" value="AdoMet_MTases"/>
    <property type="match status" value="1"/>
</dbReference>
<dbReference type="Pfam" id="PF08241">
    <property type="entry name" value="Methyltransf_11"/>
    <property type="match status" value="1"/>
</dbReference>
<dbReference type="SUPFAM" id="SSF53335">
    <property type="entry name" value="S-adenosyl-L-methionine-dependent methyltransferases"/>
    <property type="match status" value="1"/>
</dbReference>
<accession>A0A372LP69</accession>
<dbReference type="EMBL" id="QVTE01000023">
    <property type="protein sequence ID" value="RFU69689.1"/>
    <property type="molecule type" value="Genomic_DNA"/>
</dbReference>
<comment type="caution">
    <text evidence="2">The sequence shown here is derived from an EMBL/GenBank/DDBJ whole genome shotgun (WGS) entry which is preliminary data.</text>
</comment>
<keyword evidence="3" id="KW-1185">Reference proteome</keyword>
<dbReference type="OrthoDB" id="5522265at2"/>
<protein>
    <submittedName>
        <fullName evidence="2">Class I SAM-dependent methyltransferase</fullName>
    </submittedName>
</protein>
<dbReference type="Gene3D" id="3.40.50.150">
    <property type="entry name" value="Vaccinia Virus protein VP39"/>
    <property type="match status" value="1"/>
</dbReference>
<name>A0A372LP69_9BACI</name>
<dbReference type="PANTHER" id="PTHR43861">
    <property type="entry name" value="TRANS-ACONITATE 2-METHYLTRANSFERASE-RELATED"/>
    <property type="match status" value="1"/>
</dbReference>